<dbReference type="PANTHER" id="PTHR11365:SF23">
    <property type="entry name" value="HYPOTHETICAL 5-OXOPROLINASE (EUROFUNG)-RELATED"/>
    <property type="match status" value="1"/>
</dbReference>
<dbReference type="GO" id="GO:0005829">
    <property type="term" value="C:cytosol"/>
    <property type="evidence" value="ECO:0007669"/>
    <property type="project" value="TreeGrafter"/>
</dbReference>
<dbReference type="Pfam" id="PF19278">
    <property type="entry name" value="Hydant_A_C"/>
    <property type="match status" value="1"/>
</dbReference>
<dbReference type="GO" id="GO:0017168">
    <property type="term" value="F:5-oxoprolinase (ATP-hydrolyzing) activity"/>
    <property type="evidence" value="ECO:0007669"/>
    <property type="project" value="TreeGrafter"/>
</dbReference>
<organism evidence="4 5">
    <name type="scientific">Falsiroseomonas stagni DSM 19981</name>
    <dbReference type="NCBI Taxonomy" id="1123062"/>
    <lineage>
        <taxon>Bacteria</taxon>
        <taxon>Pseudomonadati</taxon>
        <taxon>Pseudomonadota</taxon>
        <taxon>Alphaproteobacteria</taxon>
        <taxon>Acetobacterales</taxon>
        <taxon>Roseomonadaceae</taxon>
        <taxon>Falsiroseomonas</taxon>
    </lineage>
</organism>
<gene>
    <name evidence="4" type="ORF">SAMN02745775_101503</name>
</gene>
<dbReference type="SUPFAM" id="SSF53067">
    <property type="entry name" value="Actin-like ATPase domain"/>
    <property type="match status" value="1"/>
</dbReference>
<dbReference type="PANTHER" id="PTHR11365">
    <property type="entry name" value="5-OXOPROLINASE RELATED"/>
    <property type="match status" value="1"/>
</dbReference>
<accession>A0A1I3XQ29</accession>
<evidence type="ECO:0000259" key="1">
    <source>
        <dbReference type="Pfam" id="PF01968"/>
    </source>
</evidence>
<dbReference type="AlphaFoldDB" id="A0A1I3XQ29"/>
<feature type="domain" description="Acetophenone carboxylase-like C-terminal" evidence="3">
    <location>
        <begin position="533"/>
        <end position="680"/>
    </location>
</feature>
<dbReference type="GO" id="GO:0006749">
    <property type="term" value="P:glutathione metabolic process"/>
    <property type="evidence" value="ECO:0007669"/>
    <property type="project" value="TreeGrafter"/>
</dbReference>
<sequence length="689" mass="72249">MTPWQIGVDIGGTFTDFVLLDSRDGRLFNGKLLTTPHAPEQAVLEGIRQLMATHGVAPDQVSHVIHGTTLVANALIERRGVPTGFLTTEGFRDIPEIGTELRHDTYDLFMRRPEPLVPRRLRLGVPERLRADGAVVTPLDEDAARAAIRALRDGGAQALAICLLHAFLNPVHERRLAELAREEAPGLTLCLSSDLVPEIGEYERGTTTICNAYVQPVFERYVARLRGGLRDAGLTGPLFLMLSDGGTVRDDVAAKHPIRLVQSGPAGGVQATRIVGQAAGAPDVLCFDMGGTTAKAALIDQGEPQRSLDFEVSRVDRFRKGSGFPLKVPVVEMIEIGAGGGSIARVDRLGLIKVGPDSASSDPGPACYGLGGTLPTVTDSDLLLGYLAPDSFLGGDMALDVAAAERALLDHIGTPLGLSAVEAAWAVHETVNGTMAQAAAIHALEKARRIEDYAMVPIGGAGPVHACAIAMKLGLAKLVSPPGAGVASAFGFLAAPIAFAHLRAMVAPLATLDMDALRLMIGAMEAEGRAMVAEAGVADSDVGIRILAALRYAGQGYQVEAAIGADAIAQGDRDAIRTAFEAEYRHLYGRVEAGLPVETVGWRVIVSGPTPSLRLAPAGQRAGTARKGTRRAWFGTGFVEAAVIDRTALRPGDTVTGPALVEERESTLVLPPGAAATCDAGLNLVVAFS</sequence>
<dbReference type="Proteomes" id="UP000199473">
    <property type="component" value="Unassembled WGS sequence"/>
</dbReference>
<feature type="domain" description="Hydantoinase A/oxoprolinase" evidence="1">
    <location>
        <begin position="204"/>
        <end position="498"/>
    </location>
</feature>
<keyword evidence="5" id="KW-1185">Reference proteome</keyword>
<proteinExistence type="predicted"/>
<dbReference type="InterPro" id="IPR049517">
    <property type="entry name" value="ACX-like_C"/>
</dbReference>
<dbReference type="InterPro" id="IPR002821">
    <property type="entry name" value="Hydantoinase_A"/>
</dbReference>
<dbReference type="InterPro" id="IPR043129">
    <property type="entry name" value="ATPase_NBD"/>
</dbReference>
<dbReference type="EMBL" id="FOSQ01000001">
    <property type="protein sequence ID" value="SFK21161.1"/>
    <property type="molecule type" value="Genomic_DNA"/>
</dbReference>
<dbReference type="OrthoDB" id="9759608at2"/>
<dbReference type="InterPro" id="IPR008040">
    <property type="entry name" value="Hydant_A_N"/>
</dbReference>
<feature type="domain" description="Hydantoinase/oxoprolinase N-terminal" evidence="2">
    <location>
        <begin position="6"/>
        <end position="183"/>
    </location>
</feature>
<dbReference type="STRING" id="1123062.SAMN02745775_101503"/>
<dbReference type="Pfam" id="PF05378">
    <property type="entry name" value="Hydant_A_N"/>
    <property type="match status" value="1"/>
</dbReference>
<evidence type="ECO:0000313" key="5">
    <source>
        <dbReference type="Proteomes" id="UP000199473"/>
    </source>
</evidence>
<dbReference type="RefSeq" id="WP_092955014.1">
    <property type="nucleotide sequence ID" value="NZ_FOSQ01000001.1"/>
</dbReference>
<dbReference type="InterPro" id="IPR045079">
    <property type="entry name" value="Oxoprolinase-like"/>
</dbReference>
<name>A0A1I3XQ29_9PROT</name>
<evidence type="ECO:0000259" key="3">
    <source>
        <dbReference type="Pfam" id="PF19278"/>
    </source>
</evidence>
<reference evidence="4 5" key="1">
    <citation type="submission" date="2016-10" db="EMBL/GenBank/DDBJ databases">
        <authorList>
            <person name="de Groot N.N."/>
        </authorList>
    </citation>
    <scope>NUCLEOTIDE SEQUENCE [LARGE SCALE GENOMIC DNA]</scope>
    <source>
        <strain evidence="4 5">DSM 19981</strain>
    </source>
</reference>
<dbReference type="Pfam" id="PF01968">
    <property type="entry name" value="Hydantoinase_A"/>
    <property type="match status" value="1"/>
</dbReference>
<evidence type="ECO:0000313" key="4">
    <source>
        <dbReference type="EMBL" id="SFK21161.1"/>
    </source>
</evidence>
<protein>
    <submittedName>
        <fullName evidence="4">N-methylhydantoinase A</fullName>
    </submittedName>
</protein>
<evidence type="ECO:0000259" key="2">
    <source>
        <dbReference type="Pfam" id="PF05378"/>
    </source>
</evidence>